<evidence type="ECO:0000256" key="2">
    <source>
        <dbReference type="SAM" id="SignalP"/>
    </source>
</evidence>
<dbReference type="Gene3D" id="3.10.450.360">
    <property type="match status" value="1"/>
</dbReference>
<protein>
    <recommendedName>
        <fullName evidence="5">PepSY domain-containing protein</fullName>
    </recommendedName>
</protein>
<comment type="caution">
    <text evidence="3">The sequence shown here is derived from an EMBL/GenBank/DDBJ whole genome shotgun (WGS) entry which is preliminary data.</text>
</comment>
<dbReference type="Proteomes" id="UP000294616">
    <property type="component" value="Unassembled WGS sequence"/>
</dbReference>
<feature type="chain" id="PRO_5020863794" description="PepSY domain-containing protein" evidence="2">
    <location>
        <begin position="22"/>
        <end position="139"/>
    </location>
</feature>
<dbReference type="OrthoDB" id="894202at2"/>
<proteinExistence type="predicted"/>
<evidence type="ECO:0000313" key="4">
    <source>
        <dbReference type="Proteomes" id="UP000294616"/>
    </source>
</evidence>
<dbReference type="EMBL" id="SMGO01000002">
    <property type="protein sequence ID" value="TCK83208.1"/>
    <property type="molecule type" value="Genomic_DNA"/>
</dbReference>
<sequence length="139" mass="14250">MKKIMLSAAVLAFAGMATVNAETVKTPVASAIVMNVQDKTPVKAEDLPDAIKTALAGDDYAGWTVKEAFAVQTGGAVTYEISLQKGDENRVVSLNEAGEAAEAASATEAAPAEQPTQTEQSPADQAPAEETPSVTAPAM</sequence>
<evidence type="ECO:0000313" key="3">
    <source>
        <dbReference type="EMBL" id="TCK83208.1"/>
    </source>
</evidence>
<reference evidence="3 4" key="1">
    <citation type="submission" date="2019-03" db="EMBL/GenBank/DDBJ databases">
        <title>Genomic Encyclopedia of Archaeal and Bacterial Type Strains, Phase II (KMG-II): from individual species to whole genera.</title>
        <authorList>
            <person name="Goeker M."/>
        </authorList>
    </citation>
    <scope>NUCLEOTIDE SEQUENCE [LARGE SCALE GENOMIC DNA]</scope>
    <source>
        <strain evidence="3 4">DSM 22554</strain>
    </source>
</reference>
<accession>A0A4R1LV21</accession>
<name>A0A4R1LV21_9SPHI</name>
<keyword evidence="4" id="KW-1185">Reference proteome</keyword>
<dbReference type="AlphaFoldDB" id="A0A4R1LV21"/>
<keyword evidence="2" id="KW-0732">Signal</keyword>
<feature type="signal peptide" evidence="2">
    <location>
        <begin position="1"/>
        <end position="21"/>
    </location>
</feature>
<feature type="region of interest" description="Disordered" evidence="1">
    <location>
        <begin position="94"/>
        <end position="139"/>
    </location>
</feature>
<evidence type="ECO:0008006" key="5">
    <source>
        <dbReference type="Google" id="ProtNLM"/>
    </source>
</evidence>
<feature type="compositionally biased region" description="Low complexity" evidence="1">
    <location>
        <begin position="96"/>
        <end position="120"/>
    </location>
</feature>
<organism evidence="3 4">
    <name type="scientific">Albibacterium bauzanense</name>
    <dbReference type="NCBI Taxonomy" id="653929"/>
    <lineage>
        <taxon>Bacteria</taxon>
        <taxon>Pseudomonadati</taxon>
        <taxon>Bacteroidota</taxon>
        <taxon>Sphingobacteriia</taxon>
        <taxon>Sphingobacteriales</taxon>
        <taxon>Sphingobacteriaceae</taxon>
        <taxon>Albibacterium</taxon>
    </lineage>
</organism>
<gene>
    <name evidence="3" type="ORF">C8N28_1798</name>
</gene>
<evidence type="ECO:0000256" key="1">
    <source>
        <dbReference type="SAM" id="MobiDB-lite"/>
    </source>
</evidence>
<dbReference type="RefSeq" id="WP_132223990.1">
    <property type="nucleotide sequence ID" value="NZ_SMGO01000002.1"/>
</dbReference>